<proteinExistence type="predicted"/>
<dbReference type="EMBL" id="VDMD01000001">
    <property type="protein sequence ID" value="TRM70180.1"/>
    <property type="molecule type" value="Genomic_DNA"/>
</dbReference>
<dbReference type="AlphaFoldDB" id="A0A550CZG2"/>
<reference evidence="1 2" key="1">
    <citation type="journal article" date="2019" name="New Phytol.">
        <title>Comparative genomics reveals unique wood-decay strategies and fruiting body development in the Schizophyllaceae.</title>
        <authorList>
            <person name="Almasi E."/>
            <person name="Sahu N."/>
            <person name="Krizsan K."/>
            <person name="Balint B."/>
            <person name="Kovacs G.M."/>
            <person name="Kiss B."/>
            <person name="Cseklye J."/>
            <person name="Drula E."/>
            <person name="Henrissat B."/>
            <person name="Nagy I."/>
            <person name="Chovatia M."/>
            <person name="Adam C."/>
            <person name="LaButti K."/>
            <person name="Lipzen A."/>
            <person name="Riley R."/>
            <person name="Grigoriev I.V."/>
            <person name="Nagy L.G."/>
        </authorList>
    </citation>
    <scope>NUCLEOTIDE SEQUENCE [LARGE SCALE GENOMIC DNA]</scope>
    <source>
        <strain evidence="1 2">NL-1724</strain>
    </source>
</reference>
<dbReference type="Proteomes" id="UP000320762">
    <property type="component" value="Unassembled WGS sequence"/>
</dbReference>
<comment type="caution">
    <text evidence="1">The sequence shown here is derived from an EMBL/GenBank/DDBJ whole genome shotgun (WGS) entry which is preliminary data.</text>
</comment>
<evidence type="ECO:0000313" key="2">
    <source>
        <dbReference type="Proteomes" id="UP000320762"/>
    </source>
</evidence>
<name>A0A550CZG2_9AGAR</name>
<protein>
    <submittedName>
        <fullName evidence="1">Uncharacterized protein</fullName>
    </submittedName>
</protein>
<accession>A0A550CZG2</accession>
<gene>
    <name evidence="1" type="ORF">BD626DRAFT_476536</name>
</gene>
<keyword evidence="2" id="KW-1185">Reference proteome</keyword>
<organism evidence="1 2">
    <name type="scientific">Schizophyllum amplum</name>
    <dbReference type="NCBI Taxonomy" id="97359"/>
    <lineage>
        <taxon>Eukaryota</taxon>
        <taxon>Fungi</taxon>
        <taxon>Dikarya</taxon>
        <taxon>Basidiomycota</taxon>
        <taxon>Agaricomycotina</taxon>
        <taxon>Agaricomycetes</taxon>
        <taxon>Agaricomycetidae</taxon>
        <taxon>Agaricales</taxon>
        <taxon>Schizophyllaceae</taxon>
        <taxon>Schizophyllum</taxon>
    </lineage>
</organism>
<sequence>MSSHADGVNFAVRLCLCEAASDVGIVHKECEPRAIQRQFPFTGSWERRARLCRTQGTIEIMYERSAFKFIYRVAAVSARTRHEHDGSDMSCIEKDSHTEAHCTGYEAHSCLRFVIGAIWYV</sequence>
<evidence type="ECO:0000313" key="1">
    <source>
        <dbReference type="EMBL" id="TRM70180.1"/>
    </source>
</evidence>